<dbReference type="EMBL" id="SLUI01000004">
    <property type="protein sequence ID" value="TCL38125.1"/>
    <property type="molecule type" value="Genomic_DNA"/>
</dbReference>
<keyword evidence="13" id="KW-1185">Reference proteome</keyword>
<dbReference type="AlphaFoldDB" id="A0A4R1Q8S4"/>
<reference evidence="12 13" key="1">
    <citation type="submission" date="2019-03" db="EMBL/GenBank/DDBJ databases">
        <title>Genomic Encyclopedia of Type Strains, Phase IV (KMG-IV): sequencing the most valuable type-strain genomes for metagenomic binning, comparative biology and taxonomic classification.</title>
        <authorList>
            <person name="Goeker M."/>
        </authorList>
    </citation>
    <scope>NUCLEOTIDE SEQUENCE [LARGE SCALE GENOMIC DNA]</scope>
    <source>
        <strain evidence="12 13">DSM 15969</strain>
    </source>
</reference>
<comment type="function">
    <text evidence="1 11">Catalyzes the synthesis of alpha-ribazole-5'-phosphate from nicotinate mononucleotide (NAMN) and 5,6-dimethylbenzimidazole (DMB).</text>
</comment>
<dbReference type="Gene3D" id="3.40.50.10210">
    <property type="match status" value="1"/>
</dbReference>
<evidence type="ECO:0000313" key="13">
    <source>
        <dbReference type="Proteomes" id="UP000295063"/>
    </source>
</evidence>
<comment type="pathway">
    <text evidence="2 11">Nucleoside biosynthesis; alpha-ribazole biosynthesis; alpha-ribazole from 5,6-dimethylbenzimidazole: step 1/2.</text>
</comment>
<evidence type="ECO:0000256" key="10">
    <source>
        <dbReference type="ARBA" id="ARBA00047340"/>
    </source>
</evidence>
<dbReference type="Gene3D" id="1.10.1610.10">
    <property type="match status" value="1"/>
</dbReference>
<name>A0A4R1Q8S4_9FIRM</name>
<keyword evidence="8 11" id="KW-0808">Transferase</keyword>
<sequence length="352" mass="37069">MNLLQDTLLKISQPDTKIMEEVQVRLDSLIKPRGSLGRLESMVRQYAGIIGQAQPELPRNCMVITCADHGVARQGISAYPVETTLGMTANYLVAKGASANAFANYCGADMVVADMGVAGDLSHVPGLLQRKIAYGTEDFTQGPAMTRQQAIQAIETGIEIVNDRVKLGYNSFSLGEMGIGNTTASAAIVAAFTGFSPEQVTGRGTGISDQRMLVKINAVRRALEVNQPDGRDGIDVLAKVGGFEIGALAGVVLGAAANRCAVIIDGLNTTAAALIANAIHPVCKNYMLASHLSGEPAHILALRHLDLEACVNMGVRLGEAIGASVVVDMLTISVKMVNNMKTFESAGVSKQM</sequence>
<dbReference type="EC" id="2.4.2.21" evidence="4 11"/>
<dbReference type="FunFam" id="3.40.50.10210:FF:000001">
    <property type="entry name" value="Nicotinate-nucleotide--dimethylbenzimidazole phosphoribosyltransferase"/>
    <property type="match status" value="1"/>
</dbReference>
<comment type="similarity">
    <text evidence="3 11">Belongs to the CobT family.</text>
</comment>
<comment type="catalytic activity">
    <reaction evidence="10 11">
        <text>5,6-dimethylbenzimidazole + nicotinate beta-D-ribonucleotide = alpha-ribazole 5'-phosphate + nicotinate + H(+)</text>
        <dbReference type="Rhea" id="RHEA:11196"/>
        <dbReference type="ChEBI" id="CHEBI:15378"/>
        <dbReference type="ChEBI" id="CHEBI:15890"/>
        <dbReference type="ChEBI" id="CHEBI:32544"/>
        <dbReference type="ChEBI" id="CHEBI:57502"/>
        <dbReference type="ChEBI" id="CHEBI:57918"/>
        <dbReference type="EC" id="2.4.2.21"/>
    </reaction>
</comment>
<evidence type="ECO:0000256" key="8">
    <source>
        <dbReference type="ARBA" id="ARBA00022679"/>
    </source>
</evidence>
<accession>A0A4R1Q8S4</accession>
<evidence type="ECO:0000256" key="3">
    <source>
        <dbReference type="ARBA" id="ARBA00007110"/>
    </source>
</evidence>
<dbReference type="SUPFAM" id="SSF52733">
    <property type="entry name" value="Nicotinate mononucleotide:5,6-dimethylbenzimidazole phosphoribosyltransferase (CobT)"/>
    <property type="match status" value="1"/>
</dbReference>
<dbReference type="GO" id="GO:0009236">
    <property type="term" value="P:cobalamin biosynthetic process"/>
    <property type="evidence" value="ECO:0007669"/>
    <property type="project" value="UniProtKB-UniRule"/>
</dbReference>
<evidence type="ECO:0000256" key="2">
    <source>
        <dbReference type="ARBA" id="ARBA00005049"/>
    </source>
</evidence>
<dbReference type="UniPathway" id="UPA00061">
    <property type="reaction ID" value="UER00516"/>
</dbReference>
<dbReference type="Pfam" id="PF02277">
    <property type="entry name" value="DBI_PRT"/>
    <property type="match status" value="1"/>
</dbReference>
<evidence type="ECO:0000313" key="12">
    <source>
        <dbReference type="EMBL" id="TCL38125.1"/>
    </source>
</evidence>
<protein>
    <recommendedName>
        <fullName evidence="5 11">Nicotinate-nucleotide--dimethylbenzimidazole phosphoribosyltransferase</fullName>
        <shortName evidence="11">NN:DBI PRT</shortName>
        <ecNumber evidence="4 11">2.4.2.21</ecNumber>
    </recommendedName>
    <alternativeName>
        <fullName evidence="9 11">N(1)-alpha-phosphoribosyltransferase</fullName>
    </alternativeName>
</protein>
<comment type="caution">
    <text evidence="12">The sequence shown here is derived from an EMBL/GenBank/DDBJ whole genome shotgun (WGS) entry which is preliminary data.</text>
</comment>
<evidence type="ECO:0000256" key="1">
    <source>
        <dbReference type="ARBA" id="ARBA00002197"/>
    </source>
</evidence>
<evidence type="ECO:0000256" key="5">
    <source>
        <dbReference type="ARBA" id="ARBA00015486"/>
    </source>
</evidence>
<evidence type="ECO:0000256" key="6">
    <source>
        <dbReference type="ARBA" id="ARBA00022573"/>
    </source>
</evidence>
<evidence type="ECO:0000256" key="9">
    <source>
        <dbReference type="ARBA" id="ARBA00030686"/>
    </source>
</evidence>
<dbReference type="InterPro" id="IPR017846">
    <property type="entry name" value="Nict_dMeBzImd_PRibTrfase_bact"/>
</dbReference>
<evidence type="ECO:0000256" key="7">
    <source>
        <dbReference type="ARBA" id="ARBA00022676"/>
    </source>
</evidence>
<keyword evidence="7 11" id="KW-0328">Glycosyltransferase</keyword>
<dbReference type="GO" id="GO:0008939">
    <property type="term" value="F:nicotinate-nucleotide-dimethylbenzimidazole phosphoribosyltransferase activity"/>
    <property type="evidence" value="ECO:0007669"/>
    <property type="project" value="UniProtKB-UniRule"/>
</dbReference>
<dbReference type="InterPro" id="IPR003200">
    <property type="entry name" value="Nict_dMeBzImd_PRibTrfase"/>
</dbReference>
<dbReference type="OrthoDB" id="9781491at2"/>
<gene>
    <name evidence="11" type="primary">cobT</name>
    <name evidence="12" type="ORF">EV210_10492</name>
</gene>
<dbReference type="InterPro" id="IPR023195">
    <property type="entry name" value="Nict_dMeBzImd_PRibTrfase_N"/>
</dbReference>
<proteinExistence type="inferred from homology"/>
<dbReference type="CDD" id="cd02439">
    <property type="entry name" value="DMB-PRT_CobT"/>
    <property type="match status" value="1"/>
</dbReference>
<dbReference type="PANTHER" id="PTHR43463">
    <property type="entry name" value="NICOTINATE-NUCLEOTIDE--DIMETHYLBENZIMIDAZOLE PHOSPHORIBOSYLTRANSFERASE"/>
    <property type="match status" value="1"/>
</dbReference>
<dbReference type="NCBIfam" id="NF000996">
    <property type="entry name" value="PRK00105.1"/>
    <property type="match status" value="1"/>
</dbReference>
<feature type="active site" description="Proton acceptor" evidence="11">
    <location>
        <position position="319"/>
    </location>
</feature>
<dbReference type="PANTHER" id="PTHR43463:SF1">
    <property type="entry name" value="NICOTINATE-NUCLEOTIDE--DIMETHYLBENZIMIDAZOLE PHOSPHORIBOSYLTRANSFERASE"/>
    <property type="match status" value="1"/>
</dbReference>
<keyword evidence="6 11" id="KW-0169">Cobalamin biosynthesis</keyword>
<evidence type="ECO:0000256" key="11">
    <source>
        <dbReference type="HAMAP-Rule" id="MF_00230"/>
    </source>
</evidence>
<dbReference type="NCBIfam" id="TIGR03160">
    <property type="entry name" value="cobT_DBIPRT"/>
    <property type="match status" value="1"/>
</dbReference>
<dbReference type="RefSeq" id="WP_132077626.1">
    <property type="nucleotide sequence ID" value="NZ_SLUI01000004.1"/>
</dbReference>
<organism evidence="12 13">
    <name type="scientific">Anaerospora hongkongensis</name>
    <dbReference type="NCBI Taxonomy" id="244830"/>
    <lineage>
        <taxon>Bacteria</taxon>
        <taxon>Bacillati</taxon>
        <taxon>Bacillota</taxon>
        <taxon>Negativicutes</taxon>
        <taxon>Selenomonadales</taxon>
        <taxon>Sporomusaceae</taxon>
        <taxon>Anaerospora</taxon>
    </lineage>
</organism>
<dbReference type="InterPro" id="IPR036087">
    <property type="entry name" value="Nict_dMeBzImd_PRibTrfase_sf"/>
</dbReference>
<dbReference type="HAMAP" id="MF_00230">
    <property type="entry name" value="CobT"/>
    <property type="match status" value="1"/>
</dbReference>
<evidence type="ECO:0000256" key="4">
    <source>
        <dbReference type="ARBA" id="ARBA00011991"/>
    </source>
</evidence>
<dbReference type="Proteomes" id="UP000295063">
    <property type="component" value="Unassembled WGS sequence"/>
</dbReference>